<evidence type="ECO:0000256" key="6">
    <source>
        <dbReference type="ARBA" id="ARBA00022619"/>
    </source>
</evidence>
<dbReference type="InterPro" id="IPR002125">
    <property type="entry name" value="CMP_dCMP_dom"/>
</dbReference>
<feature type="binding site" evidence="12">
    <location>
        <position position="196"/>
    </location>
    <ligand>
        <name>substrate</name>
    </ligand>
</feature>
<reference evidence="15 16" key="1">
    <citation type="submission" date="2017-03" db="EMBL/GenBank/DDBJ databases">
        <authorList>
            <person name="Afonso C.L."/>
            <person name="Miller P.J."/>
            <person name="Scott M.A."/>
            <person name="Spackman E."/>
            <person name="Goraichik I."/>
            <person name="Dimitrov K.M."/>
            <person name="Suarez D.L."/>
            <person name="Swayne D.E."/>
        </authorList>
    </citation>
    <scope>NUCLEOTIDE SEQUENCE [LARGE SCALE GENOMIC DNA]</scope>
    <source>
        <strain evidence="15 16">CECT 8397</strain>
    </source>
</reference>
<keyword evidence="10" id="KW-0378">Hydrolase</keyword>
<dbReference type="PIRSF" id="PIRSF006769">
    <property type="entry name" value="RibD"/>
    <property type="match status" value="1"/>
</dbReference>
<evidence type="ECO:0000256" key="9">
    <source>
        <dbReference type="ARBA" id="ARBA00023268"/>
    </source>
</evidence>
<dbReference type="InterPro" id="IPR011549">
    <property type="entry name" value="RibD_C"/>
</dbReference>
<dbReference type="AlphaFoldDB" id="A0A1Y5RTT7"/>
<organism evidence="15 16">
    <name type="scientific">Pseudooctadecabacter jejudonensis</name>
    <dbReference type="NCBI Taxonomy" id="1391910"/>
    <lineage>
        <taxon>Bacteria</taxon>
        <taxon>Pseudomonadati</taxon>
        <taxon>Pseudomonadota</taxon>
        <taxon>Alphaproteobacteria</taxon>
        <taxon>Rhodobacterales</taxon>
        <taxon>Paracoccaceae</taxon>
        <taxon>Pseudooctadecabacter</taxon>
    </lineage>
</organism>
<dbReference type="EMBL" id="FWFT01000001">
    <property type="protein sequence ID" value="SLN22563.1"/>
    <property type="molecule type" value="Genomic_DNA"/>
</dbReference>
<accession>A0A1Y5RTT7</accession>
<dbReference type="Pfam" id="PF00383">
    <property type="entry name" value="dCMP_cyt_deam_1"/>
    <property type="match status" value="1"/>
</dbReference>
<name>A0A1Y5RTT7_9RHOB</name>
<dbReference type="GO" id="GO:0050661">
    <property type="term" value="F:NADP binding"/>
    <property type="evidence" value="ECO:0007669"/>
    <property type="project" value="InterPro"/>
</dbReference>
<dbReference type="SUPFAM" id="SSF53927">
    <property type="entry name" value="Cytidine deaminase-like"/>
    <property type="match status" value="1"/>
</dbReference>
<dbReference type="Gene3D" id="3.40.140.10">
    <property type="entry name" value="Cytidine Deaminase, domain 2"/>
    <property type="match status" value="1"/>
</dbReference>
<feature type="binding site" evidence="12">
    <location>
        <position position="282"/>
    </location>
    <ligand>
        <name>substrate</name>
    </ligand>
</feature>
<comment type="pathway">
    <text evidence="2 10">Cofactor biosynthesis; riboflavin biosynthesis; 5-amino-6-(D-ribitylamino)uracil from GTP: step 2/4.</text>
</comment>
<feature type="binding site" evidence="12">
    <location>
        <position position="146"/>
    </location>
    <ligand>
        <name>NADP(+)</name>
        <dbReference type="ChEBI" id="CHEBI:58349"/>
    </ligand>
</feature>
<dbReference type="GO" id="GO:0008835">
    <property type="term" value="F:diaminohydroxyphosphoribosylaminopyrimidine deaminase activity"/>
    <property type="evidence" value="ECO:0007669"/>
    <property type="project" value="UniProtKB-EC"/>
</dbReference>
<evidence type="ECO:0000256" key="7">
    <source>
        <dbReference type="ARBA" id="ARBA00022857"/>
    </source>
</evidence>
<feature type="binding site" evidence="12">
    <location>
        <position position="192"/>
    </location>
    <ligand>
        <name>NADP(+)</name>
        <dbReference type="ChEBI" id="CHEBI:58349"/>
    </ligand>
</feature>
<dbReference type="OrthoDB" id="9800865at2"/>
<evidence type="ECO:0000256" key="2">
    <source>
        <dbReference type="ARBA" id="ARBA00004882"/>
    </source>
</evidence>
<keyword evidence="9" id="KW-0511">Multifunctional enzyme</keyword>
<evidence type="ECO:0000259" key="14">
    <source>
        <dbReference type="PROSITE" id="PS51747"/>
    </source>
</evidence>
<feature type="binding site" evidence="12">
    <location>
        <position position="162"/>
    </location>
    <ligand>
        <name>NADP(+)</name>
        <dbReference type="ChEBI" id="CHEBI:58349"/>
    </ligand>
</feature>
<comment type="function">
    <text evidence="1 10">Converts 2,5-diamino-6-(ribosylamino)-4(3h)-pyrimidinone 5'-phosphate into 5-amino-6-(ribosylamino)-2,4(1h,3h)-pyrimidinedione 5'-phosphate.</text>
</comment>
<feature type="binding site" evidence="12">
    <location>
        <position position="199"/>
    </location>
    <ligand>
        <name>NADP(+)</name>
        <dbReference type="ChEBI" id="CHEBI:58349"/>
    </ligand>
</feature>
<dbReference type="SUPFAM" id="SSF53597">
    <property type="entry name" value="Dihydrofolate reductase-like"/>
    <property type="match status" value="1"/>
</dbReference>
<gene>
    <name evidence="15" type="primary">ribD</name>
    <name evidence="15" type="ORF">PSJ8397_00921</name>
</gene>
<keyword evidence="7 10" id="KW-0521">NADP</keyword>
<dbReference type="EC" id="1.1.1.193" evidence="10"/>
<protein>
    <recommendedName>
        <fullName evidence="10">Riboflavin biosynthesis protein RibD</fullName>
    </recommendedName>
    <domain>
        <recommendedName>
            <fullName evidence="10">Diaminohydroxyphosphoribosylaminopyrimidine deaminase</fullName>
            <shortName evidence="10">DRAP deaminase</shortName>
            <ecNumber evidence="10">3.5.4.26</ecNumber>
        </recommendedName>
        <alternativeName>
            <fullName evidence="10">Riboflavin-specific deaminase</fullName>
        </alternativeName>
    </domain>
    <domain>
        <recommendedName>
            <fullName evidence="10">5-amino-6-(5-phosphoribosylamino)uracil reductase</fullName>
            <ecNumber evidence="10">1.1.1.193</ecNumber>
        </recommendedName>
        <alternativeName>
            <fullName evidence="10">HTP reductase</fullName>
        </alternativeName>
    </domain>
</protein>
<evidence type="ECO:0000256" key="5">
    <source>
        <dbReference type="ARBA" id="ARBA00007417"/>
    </source>
</evidence>
<dbReference type="GO" id="GO:0009231">
    <property type="term" value="P:riboflavin biosynthetic process"/>
    <property type="evidence" value="ECO:0007669"/>
    <property type="project" value="UniProtKB-UniPathway"/>
</dbReference>
<evidence type="ECO:0000256" key="4">
    <source>
        <dbReference type="ARBA" id="ARBA00005259"/>
    </source>
</evidence>
<dbReference type="InterPro" id="IPR016193">
    <property type="entry name" value="Cytidine_deaminase-like"/>
</dbReference>
<dbReference type="PROSITE" id="PS51747">
    <property type="entry name" value="CYT_DCMP_DEAMINASES_2"/>
    <property type="match status" value="1"/>
</dbReference>
<comment type="catalytic activity">
    <reaction evidence="10">
        <text>2,5-diamino-6-hydroxy-4-(5-phosphoribosylamino)-pyrimidine + H2O + H(+) = 5-amino-6-(5-phospho-D-ribosylamino)uracil + NH4(+)</text>
        <dbReference type="Rhea" id="RHEA:21868"/>
        <dbReference type="ChEBI" id="CHEBI:15377"/>
        <dbReference type="ChEBI" id="CHEBI:15378"/>
        <dbReference type="ChEBI" id="CHEBI:28938"/>
        <dbReference type="ChEBI" id="CHEBI:58453"/>
        <dbReference type="ChEBI" id="CHEBI:58614"/>
        <dbReference type="EC" id="3.5.4.26"/>
    </reaction>
</comment>
<evidence type="ECO:0000256" key="3">
    <source>
        <dbReference type="ARBA" id="ARBA00004910"/>
    </source>
</evidence>
<dbReference type="EC" id="3.5.4.26" evidence="10"/>
<dbReference type="PANTHER" id="PTHR38011:SF7">
    <property type="entry name" value="2,5-DIAMINO-6-RIBOSYLAMINO-4(3H)-PYRIMIDINONE 5'-PHOSPHATE REDUCTASE"/>
    <property type="match status" value="1"/>
</dbReference>
<evidence type="ECO:0000256" key="8">
    <source>
        <dbReference type="ARBA" id="ARBA00023002"/>
    </source>
</evidence>
<sequence length="351" mass="36701">MGQALSLGRRGLGRVWPNPNVGCVIVQGGRVIGRGWTADGGRPHAETQALHGIDAQGATAYVTLEPCAHYGQTPPCADALAKAGVARVVIAAPDPDPRVDGGGVAKLRAAGITVETGVRRAEAERDMAGFLSCITRNRPFVTLKLAASFDGRIATATGESQWITGQQARRHVHAMRMTHDAVLVGAGTVRADDPTLTVRNLGAVRQPVRVVASRKLKLDAPAMMAGVEAAPVWLCHADGAPVHSFVDQGAVSVPCKTQGQQIDPVDMMTKLADAGLTRVYCEGGGKLAASLLNCDLVDEVVGYTAGLVIGAEGTPGLGAMGLERLNAAPRFTLVDSRQIGADLMHRWARHA</sequence>
<comment type="similarity">
    <text evidence="4 10">In the N-terminal section; belongs to the cytidine and deoxycytidylate deaminase family.</text>
</comment>
<evidence type="ECO:0000256" key="10">
    <source>
        <dbReference type="PIRNR" id="PIRNR006769"/>
    </source>
</evidence>
<keyword evidence="16" id="KW-1185">Reference proteome</keyword>
<evidence type="ECO:0000256" key="12">
    <source>
        <dbReference type="PIRSR" id="PIRSR006769-2"/>
    </source>
</evidence>
<evidence type="ECO:0000256" key="11">
    <source>
        <dbReference type="PIRSR" id="PIRSR006769-1"/>
    </source>
</evidence>
<comment type="cofactor">
    <cofactor evidence="10 13">
        <name>Zn(2+)</name>
        <dbReference type="ChEBI" id="CHEBI:29105"/>
    </cofactor>
    <text evidence="10 13">Binds 1 zinc ion.</text>
</comment>
<dbReference type="InterPro" id="IPR002734">
    <property type="entry name" value="RibDG_C"/>
</dbReference>
<dbReference type="Gene3D" id="3.40.430.10">
    <property type="entry name" value="Dihydrofolate Reductase, subunit A"/>
    <property type="match status" value="1"/>
</dbReference>
<feature type="binding site" evidence="13">
    <location>
        <position position="44"/>
    </location>
    <ligand>
        <name>Zn(2+)</name>
        <dbReference type="ChEBI" id="CHEBI:29105"/>
        <note>catalytic</note>
    </ligand>
</feature>
<feature type="binding site" evidence="12">
    <location>
        <position position="176"/>
    </location>
    <ligand>
        <name>substrate</name>
    </ligand>
</feature>
<dbReference type="NCBIfam" id="TIGR00326">
    <property type="entry name" value="eubact_ribD"/>
    <property type="match status" value="1"/>
</dbReference>
<dbReference type="PANTHER" id="PTHR38011">
    <property type="entry name" value="DIHYDROFOLATE REDUCTASE FAMILY PROTEIN (AFU_ORTHOLOGUE AFUA_8G06820)"/>
    <property type="match status" value="1"/>
</dbReference>
<feature type="binding site" evidence="12">
    <location>
        <begin position="284"/>
        <end position="290"/>
    </location>
    <ligand>
        <name>NADP(+)</name>
        <dbReference type="ChEBI" id="CHEBI:58349"/>
    </ligand>
</feature>
<comment type="catalytic activity">
    <reaction evidence="10">
        <text>5-amino-6-(5-phospho-D-ribitylamino)uracil + NADP(+) = 5-amino-6-(5-phospho-D-ribosylamino)uracil + NADPH + H(+)</text>
        <dbReference type="Rhea" id="RHEA:17845"/>
        <dbReference type="ChEBI" id="CHEBI:15378"/>
        <dbReference type="ChEBI" id="CHEBI:57783"/>
        <dbReference type="ChEBI" id="CHEBI:58349"/>
        <dbReference type="ChEBI" id="CHEBI:58421"/>
        <dbReference type="ChEBI" id="CHEBI:58453"/>
        <dbReference type="EC" id="1.1.1.193"/>
    </reaction>
</comment>
<evidence type="ECO:0000256" key="13">
    <source>
        <dbReference type="PIRSR" id="PIRSR006769-3"/>
    </source>
</evidence>
<feature type="domain" description="CMP/dCMP-type deaminase" evidence="14">
    <location>
        <begin position="1"/>
        <end position="115"/>
    </location>
</feature>
<feature type="active site" description="Proton donor" evidence="11">
    <location>
        <position position="46"/>
    </location>
</feature>
<dbReference type="Proteomes" id="UP000193623">
    <property type="component" value="Unassembled WGS sequence"/>
</dbReference>
<feature type="binding site" evidence="12">
    <location>
        <position position="188"/>
    </location>
    <ligand>
        <name>NADP(+)</name>
        <dbReference type="ChEBI" id="CHEBI:58349"/>
    </ligand>
</feature>
<dbReference type="NCBIfam" id="TIGR00227">
    <property type="entry name" value="ribD_Cterm"/>
    <property type="match status" value="1"/>
</dbReference>
<dbReference type="InterPro" id="IPR050765">
    <property type="entry name" value="Riboflavin_Biosynth_HTPR"/>
</dbReference>
<keyword evidence="10 13" id="KW-0862">Zinc</keyword>
<dbReference type="InterPro" id="IPR024072">
    <property type="entry name" value="DHFR-like_dom_sf"/>
</dbReference>
<dbReference type="CDD" id="cd01284">
    <property type="entry name" value="Riboflavin_deaminase-reductase"/>
    <property type="match status" value="1"/>
</dbReference>
<feature type="binding site" evidence="13">
    <location>
        <position position="67"/>
    </location>
    <ligand>
        <name>Zn(2+)</name>
        <dbReference type="ChEBI" id="CHEBI:29105"/>
        <note>catalytic</note>
    </ligand>
</feature>
<keyword evidence="8 10" id="KW-0560">Oxidoreductase</keyword>
<evidence type="ECO:0000313" key="15">
    <source>
        <dbReference type="EMBL" id="SLN22563.1"/>
    </source>
</evidence>
<dbReference type="GO" id="GO:0008703">
    <property type="term" value="F:5-amino-6-(5-phosphoribosylamino)uracil reductase activity"/>
    <property type="evidence" value="ECO:0007669"/>
    <property type="project" value="UniProtKB-EC"/>
</dbReference>
<dbReference type="InterPro" id="IPR004794">
    <property type="entry name" value="Eubact_RibD"/>
</dbReference>
<feature type="binding site" evidence="13">
    <location>
        <position position="76"/>
    </location>
    <ligand>
        <name>Zn(2+)</name>
        <dbReference type="ChEBI" id="CHEBI:29105"/>
        <note>catalytic</note>
    </ligand>
</feature>
<comment type="pathway">
    <text evidence="3 10">Cofactor biosynthesis; riboflavin biosynthesis; 5-amino-6-(D-ribitylamino)uracil from GTP: step 3/4.</text>
</comment>
<comment type="similarity">
    <text evidence="5 10">In the C-terminal section; belongs to the HTP reductase family.</text>
</comment>
<dbReference type="GO" id="GO:0046872">
    <property type="term" value="F:metal ion binding"/>
    <property type="evidence" value="ECO:0007669"/>
    <property type="project" value="UniProtKB-KW"/>
</dbReference>
<evidence type="ECO:0000256" key="1">
    <source>
        <dbReference type="ARBA" id="ARBA00002151"/>
    </source>
</evidence>
<dbReference type="Pfam" id="PF01872">
    <property type="entry name" value="RibD_C"/>
    <property type="match status" value="1"/>
</dbReference>
<keyword evidence="10 13" id="KW-0479">Metal-binding</keyword>
<keyword evidence="6 10" id="KW-0686">Riboflavin biosynthesis</keyword>
<feature type="binding site" evidence="12">
    <location>
        <position position="160"/>
    </location>
    <ligand>
        <name>substrate</name>
    </ligand>
</feature>
<proteinExistence type="inferred from homology"/>
<evidence type="ECO:0000313" key="16">
    <source>
        <dbReference type="Proteomes" id="UP000193623"/>
    </source>
</evidence>
<dbReference type="UniPathway" id="UPA00275">
    <property type="reaction ID" value="UER00401"/>
</dbReference>